<dbReference type="RefSeq" id="WP_269310866.1">
    <property type="nucleotide sequence ID" value="NZ_CP114052.1"/>
</dbReference>
<evidence type="ECO:0000259" key="1">
    <source>
        <dbReference type="SMART" id="SM00849"/>
    </source>
</evidence>
<reference evidence="2" key="1">
    <citation type="submission" date="2022-12" db="EMBL/GenBank/DDBJ databases">
        <title>Peptostreptococcus.</title>
        <authorList>
            <person name="Lee S.H."/>
        </authorList>
    </citation>
    <scope>NUCLEOTIDE SEQUENCE</scope>
    <source>
        <strain evidence="2">CBA3647</strain>
    </source>
</reference>
<dbReference type="CDD" id="cd07731">
    <property type="entry name" value="ComA-like_MBL-fold"/>
    <property type="match status" value="1"/>
</dbReference>
<dbReference type="SMART" id="SM00849">
    <property type="entry name" value="Lactamase_B"/>
    <property type="match status" value="1"/>
</dbReference>
<dbReference type="SUPFAM" id="SSF56281">
    <property type="entry name" value="Metallo-hydrolase/oxidoreductase"/>
    <property type="match status" value="1"/>
</dbReference>
<dbReference type="EMBL" id="CP114052">
    <property type="protein sequence ID" value="WAW14205.1"/>
    <property type="molecule type" value="Genomic_DNA"/>
</dbReference>
<organism evidence="2 3">
    <name type="scientific">Peptostreptococcus equinus</name>
    <dbReference type="NCBI Taxonomy" id="3003601"/>
    <lineage>
        <taxon>Bacteria</taxon>
        <taxon>Bacillati</taxon>
        <taxon>Bacillota</taxon>
        <taxon>Clostridia</taxon>
        <taxon>Peptostreptococcales</taxon>
        <taxon>Peptostreptococcaceae</taxon>
        <taxon>Peptostreptococcus</taxon>
    </lineage>
</organism>
<dbReference type="PANTHER" id="PTHR30619">
    <property type="entry name" value="DNA INTERNALIZATION/COMPETENCE PROTEIN COMEC/REC2"/>
    <property type="match status" value="1"/>
</dbReference>
<dbReference type="InterPro" id="IPR035681">
    <property type="entry name" value="ComA-like_MBL"/>
</dbReference>
<dbReference type="PANTHER" id="PTHR30619:SF1">
    <property type="entry name" value="RECOMBINATION PROTEIN 2"/>
    <property type="match status" value="1"/>
</dbReference>
<protein>
    <submittedName>
        <fullName evidence="2">ComEC/Rec2 family competence protein</fullName>
    </submittedName>
</protein>
<evidence type="ECO:0000313" key="2">
    <source>
        <dbReference type="EMBL" id="WAW14205.1"/>
    </source>
</evidence>
<keyword evidence="3" id="KW-1185">Reference proteome</keyword>
<proteinExistence type="predicted"/>
<accession>A0ABY7JQF2</accession>
<dbReference type="InterPro" id="IPR052159">
    <property type="entry name" value="Competence_DNA_uptake"/>
</dbReference>
<name>A0ABY7JQF2_9FIRM</name>
<dbReference type="Gene3D" id="3.60.15.10">
    <property type="entry name" value="Ribonuclease Z/Hydroxyacylglutathione hydrolase-like"/>
    <property type="match status" value="1"/>
</dbReference>
<dbReference type="InterPro" id="IPR036866">
    <property type="entry name" value="RibonucZ/Hydroxyglut_hydro"/>
</dbReference>
<gene>
    <name evidence="2" type="ORF">O0R46_06230</name>
</gene>
<dbReference type="Pfam" id="PF00753">
    <property type="entry name" value="Lactamase_B"/>
    <property type="match status" value="1"/>
</dbReference>
<evidence type="ECO:0000313" key="3">
    <source>
        <dbReference type="Proteomes" id="UP001164187"/>
    </source>
</evidence>
<dbReference type="Proteomes" id="UP001164187">
    <property type="component" value="Chromosome"/>
</dbReference>
<dbReference type="InterPro" id="IPR001279">
    <property type="entry name" value="Metallo-B-lactamas"/>
</dbReference>
<sequence length="280" mass="32302">MRKFFLISLILLCSILFIIKFNNHNKYLLVHVIDVGQGDSTFIATPSGKTILIDGGEDKNYREVLVNIRKNKFNHIDYMISSHSDSDHNGSLDKILKKINTNKIFMPKENADNKDYLELIYEASNQHKKINRIKKGDKIQIDNDTKIFVLSPESIKEKPNDNSLVLLIKYKNQFLLFTGDASKDIESKIITKYRLPKCTFLKVGHHGSKNSSSKEFLDIIKPKISVISCGYMNRHSHPHKETLNRLKNTNTIIYRTDINGDLTFYLDGKNIYAKDTYQTN</sequence>
<feature type="domain" description="Metallo-beta-lactamase" evidence="1">
    <location>
        <begin position="37"/>
        <end position="231"/>
    </location>
</feature>